<dbReference type="InterPro" id="IPR003593">
    <property type="entry name" value="AAA+_ATPase"/>
</dbReference>
<dbReference type="PANTHER" id="PTHR42794:SF2">
    <property type="entry name" value="ABC TRANSPORTER ATP-BINDING PROTEIN"/>
    <property type="match status" value="1"/>
</dbReference>
<dbReference type="InterPro" id="IPR003439">
    <property type="entry name" value="ABC_transporter-like_ATP-bd"/>
</dbReference>
<gene>
    <name evidence="4" type="ORF">RDV89_17815</name>
</gene>
<dbReference type="Gene3D" id="3.40.50.300">
    <property type="entry name" value="P-loop containing nucleotide triphosphate hydrolases"/>
    <property type="match status" value="1"/>
</dbReference>
<keyword evidence="1" id="KW-0547">Nucleotide-binding</keyword>
<name>A0ABU3Q0B4_9ACTN</name>
<proteinExistence type="predicted"/>
<protein>
    <submittedName>
        <fullName evidence="4">ABC transporter ATP-binding protein</fullName>
    </submittedName>
</protein>
<dbReference type="SUPFAM" id="SSF52540">
    <property type="entry name" value="P-loop containing nucleoside triphosphate hydrolases"/>
    <property type="match status" value="1"/>
</dbReference>
<evidence type="ECO:0000256" key="2">
    <source>
        <dbReference type="ARBA" id="ARBA00022840"/>
    </source>
</evidence>
<evidence type="ECO:0000313" key="4">
    <source>
        <dbReference type="EMBL" id="MDT9594950.1"/>
    </source>
</evidence>
<dbReference type="PANTHER" id="PTHR42794">
    <property type="entry name" value="HEMIN IMPORT ATP-BINDING PROTEIN HMUV"/>
    <property type="match status" value="1"/>
</dbReference>
<dbReference type="Pfam" id="PF00005">
    <property type="entry name" value="ABC_tran"/>
    <property type="match status" value="1"/>
</dbReference>
<comment type="caution">
    <text evidence="4">The sequence shown here is derived from an EMBL/GenBank/DDBJ whole genome shotgun (WGS) entry which is preliminary data.</text>
</comment>
<dbReference type="InterPro" id="IPR027417">
    <property type="entry name" value="P-loop_NTPase"/>
</dbReference>
<keyword evidence="2 4" id="KW-0067">ATP-binding</keyword>
<organism evidence="4 5">
    <name type="scientific">Nocardioides imazamoxiresistens</name>
    <dbReference type="NCBI Taxonomy" id="3231893"/>
    <lineage>
        <taxon>Bacteria</taxon>
        <taxon>Bacillati</taxon>
        <taxon>Actinomycetota</taxon>
        <taxon>Actinomycetes</taxon>
        <taxon>Propionibacteriales</taxon>
        <taxon>Nocardioidaceae</taxon>
        <taxon>Nocardioides</taxon>
    </lineage>
</organism>
<dbReference type="CDD" id="cd03214">
    <property type="entry name" value="ABC_Iron-Siderophores_B12_Hemin"/>
    <property type="match status" value="1"/>
</dbReference>
<accession>A0ABU3Q0B4</accession>
<dbReference type="GO" id="GO:0005524">
    <property type="term" value="F:ATP binding"/>
    <property type="evidence" value="ECO:0007669"/>
    <property type="project" value="UniProtKB-KW"/>
</dbReference>
<dbReference type="PROSITE" id="PS50893">
    <property type="entry name" value="ABC_TRANSPORTER_2"/>
    <property type="match status" value="1"/>
</dbReference>
<evidence type="ECO:0000256" key="1">
    <source>
        <dbReference type="ARBA" id="ARBA00022741"/>
    </source>
</evidence>
<dbReference type="SMART" id="SM00382">
    <property type="entry name" value="AAA"/>
    <property type="match status" value="1"/>
</dbReference>
<keyword evidence="5" id="KW-1185">Reference proteome</keyword>
<dbReference type="Proteomes" id="UP001268542">
    <property type="component" value="Unassembled WGS sequence"/>
</dbReference>
<dbReference type="RefSeq" id="WP_315735231.1">
    <property type="nucleotide sequence ID" value="NZ_JAVYII010000009.1"/>
</dbReference>
<evidence type="ECO:0000313" key="5">
    <source>
        <dbReference type="Proteomes" id="UP001268542"/>
    </source>
</evidence>
<dbReference type="EMBL" id="JAVYII010000009">
    <property type="protein sequence ID" value="MDT9594950.1"/>
    <property type="molecule type" value="Genomic_DNA"/>
</dbReference>
<sequence length="255" mass="26926">MSLNAHGVSWHAGAGPVVDGVTLDVEPGQTLGLLGPNGSGKSSLLRLLAGVRRTSSGVVRLDERPLSAWPSRTLARRLATMGQHAQTDVDVTVADVVALGRVPHQGAWRPTSAADRAAVDAACAAAGIGHLRGRTWRTLSGGEQQRTQLARALAQEPTELLLDEPTNHLDISHQLELLALVRALPVTTVVALHDLNLAAQFCDSVAVLVEGRLRAHGPTTSVLTEALIAEVYDVRSVVGHDPATGRPWVRFLPPG</sequence>
<feature type="domain" description="ABC transporter" evidence="3">
    <location>
        <begin position="3"/>
        <end position="235"/>
    </location>
</feature>
<reference evidence="4 5" key="1">
    <citation type="submission" date="2023-08" db="EMBL/GenBank/DDBJ databases">
        <title>Nocardioides seae sp. nov., a bacterium isolated from a soil.</title>
        <authorList>
            <person name="Wang X."/>
        </authorList>
    </citation>
    <scope>NUCLEOTIDE SEQUENCE [LARGE SCALE GENOMIC DNA]</scope>
    <source>
        <strain evidence="4 5">YZH12</strain>
    </source>
</reference>
<evidence type="ECO:0000259" key="3">
    <source>
        <dbReference type="PROSITE" id="PS50893"/>
    </source>
</evidence>